<reference evidence="4" key="3">
    <citation type="submission" date="2025-09" db="UniProtKB">
        <authorList>
            <consortium name="Ensembl"/>
        </authorList>
    </citation>
    <scope>IDENTIFICATION</scope>
</reference>
<keyword evidence="5" id="KW-1185">Reference proteome</keyword>
<dbReference type="InterPro" id="IPR051646">
    <property type="entry name" value="NatB_acetyltransferase_subunit"/>
</dbReference>
<comment type="similarity">
    <text evidence="3">Belongs to the acetyltransferase family. ARD1 subfamily.</text>
</comment>
<dbReference type="Bgee" id="ENSCHIG00000012429">
    <property type="expression patterns" value="Expressed in ovary and 17 other cell types or tissues"/>
</dbReference>
<dbReference type="Gene3D" id="3.40.630.30">
    <property type="match status" value="1"/>
</dbReference>
<evidence type="ECO:0000256" key="2">
    <source>
        <dbReference type="ARBA" id="ARBA00023315"/>
    </source>
</evidence>
<dbReference type="InterPro" id="IPR016181">
    <property type="entry name" value="Acyl_CoA_acyltransferase"/>
</dbReference>
<evidence type="ECO:0000313" key="4">
    <source>
        <dbReference type="Ensembl" id="ENSCHIP00000009626.1"/>
    </source>
</evidence>
<dbReference type="EMBL" id="LWLT01000017">
    <property type="status" value="NOT_ANNOTATED_CDS"/>
    <property type="molecule type" value="Genomic_DNA"/>
</dbReference>
<dbReference type="STRING" id="9925.ENSCHIP00000009626"/>
<evidence type="ECO:0008006" key="6">
    <source>
        <dbReference type="Google" id="ProtNLM"/>
    </source>
</evidence>
<dbReference type="PANTHER" id="PTHR45910">
    <property type="entry name" value="N-ALPHA-ACETYLTRANSFERASE 20"/>
    <property type="match status" value="1"/>
</dbReference>
<accession>A0A452EC88</accession>
<name>A0A452EC88_CAPHI</name>
<sequence length="106" mass="12104">RIIHSKTLSSRFLWVQRCNDLFCFNTFHLDPLRETYGIPFYLECLAHWLESFVVAEAPGGELMGYTTGKAEAQWPGENGRRGLAAKLMELLEEISERKGGSLVFNH</sequence>
<keyword evidence="2" id="KW-0012">Acyltransferase</keyword>
<evidence type="ECO:0000313" key="5">
    <source>
        <dbReference type="Proteomes" id="UP000291000"/>
    </source>
</evidence>
<protein>
    <recommendedName>
        <fullName evidence="6">N-acetyltransferase domain-containing protein</fullName>
    </recommendedName>
</protein>
<dbReference type="SUPFAM" id="SSF55729">
    <property type="entry name" value="Acyl-CoA N-acyltransferases (Nat)"/>
    <property type="match status" value="1"/>
</dbReference>
<evidence type="ECO:0000256" key="1">
    <source>
        <dbReference type="ARBA" id="ARBA00022679"/>
    </source>
</evidence>
<dbReference type="Proteomes" id="UP000291000">
    <property type="component" value="Chromosome 20"/>
</dbReference>
<dbReference type="GO" id="GO:0004596">
    <property type="term" value="F:protein-N-terminal amino-acid acetyltransferase activity"/>
    <property type="evidence" value="ECO:0007669"/>
    <property type="project" value="TreeGrafter"/>
</dbReference>
<dbReference type="PANTHER" id="PTHR45910:SF1">
    <property type="entry name" value="N-ALPHA-ACETYLTRANSFERASE 20"/>
    <property type="match status" value="1"/>
</dbReference>
<evidence type="ECO:0000256" key="3">
    <source>
        <dbReference type="ARBA" id="ARBA00025786"/>
    </source>
</evidence>
<organism evidence="4 5">
    <name type="scientific">Capra hircus</name>
    <name type="common">Goat</name>
    <dbReference type="NCBI Taxonomy" id="9925"/>
    <lineage>
        <taxon>Eukaryota</taxon>
        <taxon>Metazoa</taxon>
        <taxon>Chordata</taxon>
        <taxon>Craniata</taxon>
        <taxon>Vertebrata</taxon>
        <taxon>Euteleostomi</taxon>
        <taxon>Mammalia</taxon>
        <taxon>Eutheria</taxon>
        <taxon>Laurasiatheria</taxon>
        <taxon>Artiodactyla</taxon>
        <taxon>Ruminantia</taxon>
        <taxon>Pecora</taxon>
        <taxon>Bovidae</taxon>
        <taxon>Caprinae</taxon>
        <taxon>Capra</taxon>
    </lineage>
</organism>
<dbReference type="AlphaFoldDB" id="A0A452EC88"/>
<dbReference type="Ensembl" id="ENSCHIT00000017399.1">
    <property type="protein sequence ID" value="ENSCHIP00000009626.1"/>
    <property type="gene ID" value="ENSCHIG00000012429.1"/>
</dbReference>
<reference evidence="4 5" key="1">
    <citation type="submission" date="2016-04" db="EMBL/GenBank/DDBJ databases">
        <title>Polished mammalian reference genomes with single-molecule sequencing and chromosome conformation capture applied to the Capra hircus genome.</title>
        <authorList>
            <person name="Bickhart D.M."/>
            <person name="Koren S."/>
            <person name="Rosen B."/>
            <person name="Hastie A."/>
            <person name="Liachko I."/>
            <person name="Sullivan S.T."/>
            <person name="Burton J."/>
            <person name="Sayre B.L."/>
            <person name="Huson H.J."/>
            <person name="Lee J."/>
            <person name="Lam E."/>
            <person name="Kelley C.M."/>
            <person name="Hutchison J.L."/>
            <person name="Zhou Y."/>
            <person name="Sun J."/>
            <person name="Crisa A."/>
            <person name="Schwartz J.C."/>
            <person name="Hammond J.A."/>
            <person name="Schroeder S.G."/>
            <person name="Liu G.E."/>
            <person name="Dunham M."/>
            <person name="Shendure J."/>
            <person name="Sonstegard T.S."/>
            <person name="Phillippy A.M."/>
            <person name="Van Tassell C.P."/>
            <person name="Smith T.P."/>
        </authorList>
    </citation>
    <scope>NUCLEOTIDE SEQUENCE [LARGE SCALE GENOMIC DNA]</scope>
</reference>
<proteinExistence type="inferred from homology"/>
<keyword evidence="1" id="KW-0808">Transferase</keyword>
<dbReference type="GeneTree" id="ENSGT01030000238302"/>
<dbReference type="GO" id="GO:0031416">
    <property type="term" value="C:NatB complex"/>
    <property type="evidence" value="ECO:0007669"/>
    <property type="project" value="TreeGrafter"/>
</dbReference>
<reference evidence="4" key="2">
    <citation type="submission" date="2025-08" db="UniProtKB">
        <authorList>
            <consortium name="Ensembl"/>
        </authorList>
    </citation>
    <scope>IDENTIFICATION</scope>
</reference>